<keyword evidence="6" id="KW-0732">Signal</keyword>
<evidence type="ECO:0000256" key="8">
    <source>
        <dbReference type="ARBA" id="ARBA00023198"/>
    </source>
</evidence>
<dbReference type="Pfam" id="PF00048">
    <property type="entry name" value="IL8"/>
    <property type="match status" value="1"/>
</dbReference>
<evidence type="ECO:0000256" key="3">
    <source>
        <dbReference type="ARBA" id="ARBA00022500"/>
    </source>
</evidence>
<dbReference type="GO" id="GO:0005615">
    <property type="term" value="C:extracellular space"/>
    <property type="evidence" value="ECO:0007669"/>
    <property type="project" value="UniProtKB-KW"/>
</dbReference>
<sequence>PGPYTPTECCFSYIKSPLRLSVLKGFYMTPKECFSRAVVFETRNGTKVCANPELTWVEKAVEKLQKRKELRA</sequence>
<dbReference type="GO" id="GO:0006954">
    <property type="term" value="P:inflammatory response"/>
    <property type="evidence" value="ECO:0007669"/>
    <property type="project" value="UniProtKB-KW"/>
</dbReference>
<evidence type="ECO:0000256" key="5">
    <source>
        <dbReference type="ARBA" id="ARBA00022525"/>
    </source>
</evidence>
<dbReference type="PANTHER" id="PTHR12015:SF111">
    <property type="entry name" value="C-C MOTIF CHEMOKINE 17"/>
    <property type="match status" value="1"/>
</dbReference>
<feature type="non-terminal residue" evidence="12">
    <location>
        <position position="72"/>
    </location>
</feature>
<comment type="caution">
    <text evidence="12">The sequence shown here is derived from an EMBL/GenBank/DDBJ whole genome shotgun (WGS) entry which is preliminary data.</text>
</comment>
<evidence type="ECO:0000256" key="9">
    <source>
        <dbReference type="ARBA" id="ARBA00046039"/>
    </source>
</evidence>
<evidence type="ECO:0000313" key="13">
    <source>
        <dbReference type="Proteomes" id="UP000586671"/>
    </source>
</evidence>
<evidence type="ECO:0000256" key="6">
    <source>
        <dbReference type="ARBA" id="ARBA00022729"/>
    </source>
</evidence>
<dbReference type="PANTHER" id="PTHR12015">
    <property type="entry name" value="SMALL INDUCIBLE CYTOKINE A"/>
    <property type="match status" value="1"/>
</dbReference>
<keyword evidence="3 10" id="KW-0145">Chemotaxis</keyword>
<dbReference type="InterPro" id="IPR000827">
    <property type="entry name" value="Chemokine_CC_CS"/>
</dbReference>
<comment type="subcellular location">
    <subcellularLocation>
        <location evidence="1 10">Secreted</location>
    </subcellularLocation>
</comment>
<dbReference type="SUPFAM" id="SSF54117">
    <property type="entry name" value="Interleukin 8-like chemokines"/>
    <property type="match status" value="1"/>
</dbReference>
<dbReference type="InterPro" id="IPR039809">
    <property type="entry name" value="Chemokine_b/g/d"/>
</dbReference>
<dbReference type="Gene3D" id="2.40.50.40">
    <property type="match status" value="1"/>
</dbReference>
<evidence type="ECO:0000256" key="10">
    <source>
        <dbReference type="RuleBase" id="RU361150"/>
    </source>
</evidence>
<dbReference type="FunFam" id="2.40.50.40:FF:000012">
    <property type="entry name" value="C-C motif chemokine"/>
    <property type="match status" value="1"/>
</dbReference>
<accession>A0A7K5XA20</accession>
<protein>
    <recommendedName>
        <fullName evidence="10">C-C motif chemokine</fullName>
    </recommendedName>
</protein>
<keyword evidence="7" id="KW-1015">Disulfide bond</keyword>
<keyword evidence="8" id="KW-0395">Inflammatory response</keyword>
<dbReference type="GO" id="GO:0006955">
    <property type="term" value="P:immune response"/>
    <property type="evidence" value="ECO:0007669"/>
    <property type="project" value="InterPro"/>
</dbReference>
<feature type="non-terminal residue" evidence="12">
    <location>
        <position position="1"/>
    </location>
</feature>
<dbReference type="Proteomes" id="UP000586671">
    <property type="component" value="Unassembled WGS sequence"/>
</dbReference>
<gene>
    <name evidence="12" type="primary">Ccl4_3</name>
    <name evidence="12" type="ORF">DROARD_R02019</name>
</gene>
<keyword evidence="5 10" id="KW-0964">Secreted</keyword>
<dbReference type="CDD" id="cd00272">
    <property type="entry name" value="Chemokine_CC"/>
    <property type="match status" value="1"/>
</dbReference>
<proteinExistence type="inferred from homology"/>
<comment type="function">
    <text evidence="9">Chemokine, which displays chemotactic activity for T lymphocytes, preferentially Th2 cells, but not monocytes or granulocytes. Therefore plays an important role in a wide range of inflammatory and immunological processes. Acts by binding to CCR4 at T-cell surface. Mediates GM-CSF/CSF2-driven pain and inflammation. In the brain, required to maintain the typical, highly branched morphology of hippocampal microglia under homeostatic conditions. May be important for the appropriate adaptation of microglial morphology and synaptic plasticity to acute lipopolysaccharide (LPS)-induced neuroinflammation. Plays a role in wound healing, mainly by inducing fibroblast migration into the wound.</text>
</comment>
<comment type="similarity">
    <text evidence="2 10">Belongs to the intercrine beta (chemokine CC) family.</text>
</comment>
<keyword evidence="13" id="KW-1185">Reference proteome</keyword>
<dbReference type="PROSITE" id="PS00472">
    <property type="entry name" value="SMALL_CYTOKINES_CC"/>
    <property type="match status" value="1"/>
</dbReference>
<organism evidence="12 13">
    <name type="scientific">Dromas ardeola</name>
    <dbReference type="NCBI Taxonomy" id="458190"/>
    <lineage>
        <taxon>Eukaryota</taxon>
        <taxon>Metazoa</taxon>
        <taxon>Chordata</taxon>
        <taxon>Craniata</taxon>
        <taxon>Vertebrata</taxon>
        <taxon>Euteleostomi</taxon>
        <taxon>Archelosauria</taxon>
        <taxon>Archosauria</taxon>
        <taxon>Dinosauria</taxon>
        <taxon>Saurischia</taxon>
        <taxon>Theropoda</taxon>
        <taxon>Coelurosauria</taxon>
        <taxon>Aves</taxon>
        <taxon>Neognathae</taxon>
        <taxon>Neoaves</taxon>
        <taxon>Charadriiformes</taxon>
        <taxon>Dromadidae</taxon>
        <taxon>Dromas</taxon>
    </lineage>
</organism>
<evidence type="ECO:0000313" key="12">
    <source>
        <dbReference type="EMBL" id="NWU50277.1"/>
    </source>
</evidence>
<keyword evidence="4 10" id="KW-0202">Cytokine</keyword>
<dbReference type="EMBL" id="VYZM01007332">
    <property type="protein sequence ID" value="NWU50277.1"/>
    <property type="molecule type" value="Genomic_DNA"/>
</dbReference>
<evidence type="ECO:0000256" key="2">
    <source>
        <dbReference type="ARBA" id="ARBA00010868"/>
    </source>
</evidence>
<evidence type="ECO:0000256" key="1">
    <source>
        <dbReference type="ARBA" id="ARBA00004613"/>
    </source>
</evidence>
<dbReference type="InterPro" id="IPR001811">
    <property type="entry name" value="Chemokine_IL8-like_dom"/>
</dbReference>
<name>A0A7K5XA20_9CHAR</name>
<reference evidence="12 13" key="1">
    <citation type="submission" date="2019-09" db="EMBL/GenBank/DDBJ databases">
        <title>Bird 10,000 Genomes (B10K) Project - Family phase.</title>
        <authorList>
            <person name="Zhang G."/>
        </authorList>
    </citation>
    <scope>NUCLEOTIDE SEQUENCE [LARGE SCALE GENOMIC DNA]</scope>
    <source>
        <strain evidence="12">B10K-DU-012-55</strain>
        <tissue evidence="12">Muscle</tissue>
    </source>
</reference>
<feature type="domain" description="Chemokine interleukin-8-like" evidence="11">
    <location>
        <begin position="6"/>
        <end position="64"/>
    </location>
</feature>
<evidence type="ECO:0000256" key="7">
    <source>
        <dbReference type="ARBA" id="ARBA00023157"/>
    </source>
</evidence>
<evidence type="ECO:0000256" key="4">
    <source>
        <dbReference type="ARBA" id="ARBA00022514"/>
    </source>
</evidence>
<dbReference type="GO" id="GO:0008009">
    <property type="term" value="F:chemokine activity"/>
    <property type="evidence" value="ECO:0007669"/>
    <property type="project" value="InterPro"/>
</dbReference>
<dbReference type="InterPro" id="IPR036048">
    <property type="entry name" value="Interleukin_8-like_sf"/>
</dbReference>
<dbReference type="AlphaFoldDB" id="A0A7K5XA20"/>
<evidence type="ECO:0000259" key="11">
    <source>
        <dbReference type="SMART" id="SM00199"/>
    </source>
</evidence>
<dbReference type="SMART" id="SM00199">
    <property type="entry name" value="SCY"/>
    <property type="match status" value="1"/>
</dbReference>